<dbReference type="HOGENOM" id="CLU_1401262_0_0_10"/>
<dbReference type="STRING" id="926562.Oweho_2143"/>
<dbReference type="KEGG" id="oho:Oweho_2143"/>
<accession>G8R450</accession>
<gene>
    <name evidence="1" type="ordered locus">Oweho_2143</name>
</gene>
<sequence>MQPISTKQDQSTATQVLAEAYQQASNINWAVDSSSKKLNYFFSSLLKDAIAKDGAYLTSNSRGVLLLYNMKARSRSISSVFRKLHLMIFLIGIKKSTQLMKLEKLKNKLRPKSGLYGMALAILNDEHRWQTALEVKRGFLELSKKKQLPIYAETTNERIVKLYETIGFDTYHKMRHPYTELNVWFMKMESRPEN</sequence>
<dbReference type="EMBL" id="CP003156">
    <property type="protein sequence ID" value="AEV33117.1"/>
    <property type="molecule type" value="Genomic_DNA"/>
</dbReference>
<proteinExistence type="predicted"/>
<evidence type="ECO:0000313" key="1">
    <source>
        <dbReference type="EMBL" id="AEV33117.1"/>
    </source>
</evidence>
<dbReference type="OrthoDB" id="1452841at2"/>
<keyword evidence="2" id="KW-1185">Reference proteome</keyword>
<evidence type="ECO:0000313" key="2">
    <source>
        <dbReference type="Proteomes" id="UP000005631"/>
    </source>
</evidence>
<dbReference type="RefSeq" id="WP_014202466.1">
    <property type="nucleotide sequence ID" value="NC_016599.1"/>
</dbReference>
<reference evidence="1 2" key="1">
    <citation type="journal article" date="2012" name="Stand. Genomic Sci.">
        <title>Genome sequence of the orange-pigmented seawater bacterium Owenweeksia hongkongensis type strain (UST20020801(T)).</title>
        <authorList>
            <person name="Riedel T."/>
            <person name="Held B."/>
            <person name="Nolan M."/>
            <person name="Lucas S."/>
            <person name="Lapidus A."/>
            <person name="Tice H."/>
            <person name="Del Rio T.G."/>
            <person name="Cheng J.F."/>
            <person name="Han C."/>
            <person name="Tapia R."/>
            <person name="Goodwin L.A."/>
            <person name="Pitluck S."/>
            <person name="Liolios K."/>
            <person name="Mavromatis K."/>
            <person name="Pagani I."/>
            <person name="Ivanova N."/>
            <person name="Mikhailova N."/>
            <person name="Pati A."/>
            <person name="Chen A."/>
            <person name="Palaniappan K."/>
            <person name="Rohde M."/>
            <person name="Tindall B.J."/>
            <person name="Detter J.C."/>
            <person name="Goker M."/>
            <person name="Woyke T."/>
            <person name="Bristow J."/>
            <person name="Eisen J.A."/>
            <person name="Markowitz V."/>
            <person name="Hugenholtz P."/>
            <person name="Klenk H.P."/>
            <person name="Kyrpides N.C."/>
        </authorList>
    </citation>
    <scope>NUCLEOTIDE SEQUENCE</scope>
    <source>
        <strain evidence="2">DSM 17368 / JCM 12287 / NRRL B-23963</strain>
    </source>
</reference>
<name>G8R450_OWEHD</name>
<evidence type="ECO:0008006" key="3">
    <source>
        <dbReference type="Google" id="ProtNLM"/>
    </source>
</evidence>
<organism evidence="1 2">
    <name type="scientific">Owenweeksia hongkongensis (strain DSM 17368 / CIP 108786 / JCM 12287 / NRRL B-23963 / UST20020801)</name>
    <dbReference type="NCBI Taxonomy" id="926562"/>
    <lineage>
        <taxon>Bacteria</taxon>
        <taxon>Pseudomonadati</taxon>
        <taxon>Bacteroidota</taxon>
        <taxon>Flavobacteriia</taxon>
        <taxon>Flavobacteriales</taxon>
        <taxon>Owenweeksiaceae</taxon>
        <taxon>Owenweeksia</taxon>
    </lineage>
</organism>
<dbReference type="AlphaFoldDB" id="G8R450"/>
<dbReference type="Proteomes" id="UP000005631">
    <property type="component" value="Chromosome"/>
</dbReference>
<protein>
    <recommendedName>
        <fullName evidence="3">N-acetyltransferase domain-containing protein</fullName>
    </recommendedName>
</protein>
<dbReference type="eggNOG" id="ENOG502ZAB8">
    <property type="taxonomic scope" value="Bacteria"/>
</dbReference>
<dbReference type="Gene3D" id="3.40.630.30">
    <property type="match status" value="1"/>
</dbReference>